<dbReference type="RefSeq" id="WP_006953052.1">
    <property type="nucleotide sequence ID" value="NZ_JH594522.1"/>
</dbReference>
<feature type="signal peptide" evidence="4">
    <location>
        <begin position="1"/>
        <end position="18"/>
    </location>
</feature>
<feature type="chain" id="PRO_5003552918" evidence="4">
    <location>
        <begin position="19"/>
        <end position="438"/>
    </location>
</feature>
<evidence type="ECO:0000313" key="6">
    <source>
        <dbReference type="Proteomes" id="UP000016023"/>
    </source>
</evidence>
<accession>H1Q3S2</accession>
<protein>
    <submittedName>
        <fullName evidence="5">Uncharacterized protein</fullName>
    </submittedName>
</protein>
<comment type="caution">
    <text evidence="5">The sequence shown here is derived from an EMBL/GenBank/DDBJ whole genome shotgun (WGS) entry which is preliminary data.</text>
</comment>
<dbReference type="EMBL" id="AGWK01000042">
    <property type="protein sequence ID" value="EHO68520.1"/>
    <property type="molecule type" value="Genomic_DNA"/>
</dbReference>
<dbReference type="InterPro" id="IPR052574">
    <property type="entry name" value="CDIRP"/>
</dbReference>
<name>H1Q3S2_9BACT</name>
<dbReference type="GO" id="GO:0035591">
    <property type="term" value="F:signaling adaptor activity"/>
    <property type="evidence" value="ECO:0007669"/>
    <property type="project" value="TreeGrafter"/>
</dbReference>
<proteinExistence type="predicted"/>
<evidence type="ECO:0000256" key="3">
    <source>
        <dbReference type="SAM" id="MobiDB-lite"/>
    </source>
</evidence>
<feature type="region of interest" description="Disordered" evidence="3">
    <location>
        <begin position="33"/>
        <end position="57"/>
    </location>
</feature>
<dbReference type="SUPFAM" id="SSF52058">
    <property type="entry name" value="L domain-like"/>
    <property type="match status" value="1"/>
</dbReference>
<dbReference type="PANTHER" id="PTHR47566:SF1">
    <property type="entry name" value="PROTEIN NUD1"/>
    <property type="match status" value="1"/>
</dbReference>
<sequence>MKKKIFSASLAKATFALACVLTLSLAFTACNSKGDLPKPNPEKPDPKPDPKPDDPNLLTLEKAVKINGKMREVKRAVVVTDGLNNSYDIMLSFKDGDKWEHLSIDFDPNENGTTFDLTESISGKGEKWGVQYLIGKKATFYAHNDPKYAKFSDGTMKYNIDAITGESSVEITNAKITYQGTEYTFETKWKGKAEVDHYSAVVINTNKSIGQTISFGTDVEDVYVLGATKVKDPYYKYDQYNFEYEIKSQTIVISGKISMLDIKKEGITSIDLSRLSGIKELYISENPLTKLDVSGNTELTLLACNKCGLNALDVTKNTLLGLLECAENELTTLDISKNTNLYNLDCADNYLTSLDMSSSNNWTYVWCYGNKLTYENVKLGGKAKGLTYDVNFAFHFKGENSQTLTRAQVQELKSKGWQARTAYIGSDGYRTFEDYEGE</sequence>
<dbReference type="STRING" id="883158.HMPREF9140_01560"/>
<gene>
    <name evidence="5" type="ORF">HMPREF9140_01560</name>
</gene>
<reference evidence="5 6" key="1">
    <citation type="submission" date="2011-12" db="EMBL/GenBank/DDBJ databases">
        <title>The Genome Sequence of Prevotella micans F0438.</title>
        <authorList>
            <consortium name="The Broad Institute Genome Sequencing Platform"/>
            <person name="Earl A."/>
            <person name="Ward D."/>
            <person name="Feldgarden M."/>
            <person name="Gevers D."/>
            <person name="Izard J."/>
            <person name="Baranova O.V."/>
            <person name="Blanton J.M."/>
            <person name="Wade W.G."/>
            <person name="Dewhirst F.E."/>
            <person name="Young S.K."/>
            <person name="Zeng Q."/>
            <person name="Gargeya S."/>
            <person name="Fitzgerald M."/>
            <person name="Haas B."/>
            <person name="Abouelleil A."/>
            <person name="Alvarado L."/>
            <person name="Arachchi H.M."/>
            <person name="Berlin A."/>
            <person name="Chapman S.B."/>
            <person name="Gearin G."/>
            <person name="Goldberg J."/>
            <person name="Griggs A."/>
            <person name="Gujja S."/>
            <person name="Hansen M."/>
            <person name="Heiman D."/>
            <person name="Howarth C."/>
            <person name="Larimer J."/>
            <person name="Lui A."/>
            <person name="MacDonald P.J.P."/>
            <person name="McCowen C."/>
            <person name="Montmayeur A."/>
            <person name="Murphy C."/>
            <person name="Neiman D."/>
            <person name="Pearson M."/>
            <person name="Priest M."/>
            <person name="Roberts A."/>
            <person name="Saif S."/>
            <person name="Shea T."/>
            <person name="Sisk P."/>
            <person name="Stolte C."/>
            <person name="Sykes S."/>
            <person name="Wortman J."/>
            <person name="Nusbaum C."/>
            <person name="Birren B."/>
        </authorList>
    </citation>
    <scope>NUCLEOTIDE SEQUENCE [LARGE SCALE GENOMIC DNA]</scope>
    <source>
        <strain evidence="5 6">F0438</strain>
    </source>
</reference>
<dbReference type="PANTHER" id="PTHR47566">
    <property type="match status" value="1"/>
</dbReference>
<dbReference type="Gene3D" id="3.80.10.10">
    <property type="entry name" value="Ribonuclease Inhibitor"/>
    <property type="match status" value="1"/>
</dbReference>
<keyword evidence="4" id="KW-0732">Signal</keyword>
<dbReference type="eggNOG" id="COG4886">
    <property type="taxonomic scope" value="Bacteria"/>
</dbReference>
<dbReference type="HOGENOM" id="CLU_625375_0_0_10"/>
<dbReference type="PROSITE" id="PS51257">
    <property type="entry name" value="PROKAR_LIPOPROTEIN"/>
    <property type="match status" value="1"/>
</dbReference>
<evidence type="ECO:0000313" key="5">
    <source>
        <dbReference type="EMBL" id="EHO68520.1"/>
    </source>
</evidence>
<dbReference type="AlphaFoldDB" id="H1Q3S2"/>
<evidence type="ECO:0000256" key="4">
    <source>
        <dbReference type="SAM" id="SignalP"/>
    </source>
</evidence>
<keyword evidence="6" id="KW-1185">Reference proteome</keyword>
<evidence type="ECO:0000256" key="1">
    <source>
        <dbReference type="ARBA" id="ARBA00022614"/>
    </source>
</evidence>
<keyword evidence="1" id="KW-0433">Leucine-rich repeat</keyword>
<feature type="compositionally biased region" description="Basic and acidic residues" evidence="3">
    <location>
        <begin position="40"/>
        <end position="54"/>
    </location>
</feature>
<dbReference type="Proteomes" id="UP000016023">
    <property type="component" value="Unassembled WGS sequence"/>
</dbReference>
<evidence type="ECO:0000256" key="2">
    <source>
        <dbReference type="ARBA" id="ARBA00022737"/>
    </source>
</evidence>
<organism evidence="5 6">
    <name type="scientific">Prevotella micans F0438</name>
    <dbReference type="NCBI Taxonomy" id="883158"/>
    <lineage>
        <taxon>Bacteria</taxon>
        <taxon>Pseudomonadati</taxon>
        <taxon>Bacteroidota</taxon>
        <taxon>Bacteroidia</taxon>
        <taxon>Bacteroidales</taxon>
        <taxon>Prevotellaceae</taxon>
        <taxon>Prevotella</taxon>
    </lineage>
</organism>
<keyword evidence="2" id="KW-0677">Repeat</keyword>
<dbReference type="InterPro" id="IPR032675">
    <property type="entry name" value="LRR_dom_sf"/>
</dbReference>
<dbReference type="PATRIC" id="fig|883158.3.peg.1561"/>